<evidence type="ECO:0000313" key="7">
    <source>
        <dbReference type="EnsemblProtists" id="EOD07992"/>
    </source>
</evidence>
<organism evidence="7 8">
    <name type="scientific">Emiliania huxleyi (strain CCMP1516)</name>
    <dbReference type="NCBI Taxonomy" id="280463"/>
    <lineage>
        <taxon>Eukaryota</taxon>
        <taxon>Haptista</taxon>
        <taxon>Haptophyta</taxon>
        <taxon>Prymnesiophyceae</taxon>
        <taxon>Isochrysidales</taxon>
        <taxon>Noelaerhabdaceae</taxon>
        <taxon>Emiliania</taxon>
    </lineage>
</organism>
<dbReference type="RefSeq" id="XP_005760421.1">
    <property type="nucleotide sequence ID" value="XM_005760364.1"/>
</dbReference>
<dbReference type="CDD" id="cd15571">
    <property type="entry name" value="ePHD"/>
    <property type="match status" value="1"/>
</dbReference>
<reference evidence="7" key="2">
    <citation type="submission" date="2024-10" db="UniProtKB">
        <authorList>
            <consortium name="EnsemblProtists"/>
        </authorList>
    </citation>
    <scope>IDENTIFICATION</scope>
</reference>
<dbReference type="eggNOG" id="KOG0955">
    <property type="taxonomic scope" value="Eukaryota"/>
</dbReference>
<dbReference type="PROSITE" id="PS50016">
    <property type="entry name" value="ZF_PHD_2"/>
    <property type="match status" value="1"/>
</dbReference>
<feature type="domain" description="PHD-type" evidence="5">
    <location>
        <begin position="1"/>
        <end position="48"/>
    </location>
</feature>
<dbReference type="KEGG" id="ehx:EMIHUDRAFT_68366"/>
<feature type="domain" description="PHD-type" evidence="6">
    <location>
        <begin position="53"/>
        <end position="168"/>
    </location>
</feature>
<dbReference type="PANTHER" id="PTHR13793:SF107">
    <property type="entry name" value="BROMODOMAIN-CONTAINING PROTEIN HOMOLOG"/>
    <property type="match status" value="1"/>
</dbReference>
<dbReference type="SUPFAM" id="SSF57903">
    <property type="entry name" value="FYVE/PHD zinc finger"/>
    <property type="match status" value="1"/>
</dbReference>
<protein>
    <recommendedName>
        <fullName evidence="9">PHD-type domain-containing protein</fullName>
    </recommendedName>
</protein>
<keyword evidence="1" id="KW-0479">Metal-binding</keyword>
<dbReference type="EnsemblProtists" id="EOD07992">
    <property type="protein sequence ID" value="EOD07992"/>
    <property type="gene ID" value="EMIHUDRAFT_68366"/>
</dbReference>
<dbReference type="Gene3D" id="3.30.40.10">
    <property type="entry name" value="Zinc/RING finger domain, C3HC4 (zinc finger)"/>
    <property type="match status" value="2"/>
</dbReference>
<keyword evidence="3" id="KW-0862">Zinc</keyword>
<dbReference type="OMA" id="CYLCEIR"/>
<evidence type="ECO:0000256" key="1">
    <source>
        <dbReference type="ARBA" id="ARBA00022723"/>
    </source>
</evidence>
<dbReference type="InterPro" id="IPR001965">
    <property type="entry name" value="Znf_PHD"/>
</dbReference>
<dbReference type="AlphaFoldDB" id="A0A0D3I9Q7"/>
<evidence type="ECO:0008006" key="9">
    <source>
        <dbReference type="Google" id="ProtNLM"/>
    </source>
</evidence>
<dbReference type="Pfam" id="PF13832">
    <property type="entry name" value="zf-HC5HC2H_2"/>
    <property type="match status" value="1"/>
</dbReference>
<name>A0A0D3I9Q7_EMIH1</name>
<dbReference type="InterPro" id="IPR013083">
    <property type="entry name" value="Znf_RING/FYVE/PHD"/>
</dbReference>
<sequence>CAVCGEEDSFEDNPIVLCDRCDLAVHQNCYGVHRLPQGEWLCDPCAAGETTSTLGCPGCPRKGGALKRTRDGEWGGWAHVVCTLFLPETGFLEPEALDRAAGFDLIHPDRKKLKCHLCDDAGDRVCGGKIQCTHGRCQKAFHPTCGMAHGLTMQITDEGNIGYCAAHAPGAPAKARAQGRRRKSKA</sequence>
<accession>A0A0D3I9Q7</accession>
<evidence type="ECO:0000259" key="5">
    <source>
        <dbReference type="PROSITE" id="PS50016"/>
    </source>
</evidence>
<reference evidence="8" key="1">
    <citation type="journal article" date="2013" name="Nature">
        <title>Pan genome of the phytoplankton Emiliania underpins its global distribution.</title>
        <authorList>
            <person name="Read B.A."/>
            <person name="Kegel J."/>
            <person name="Klute M.J."/>
            <person name="Kuo A."/>
            <person name="Lefebvre S.C."/>
            <person name="Maumus F."/>
            <person name="Mayer C."/>
            <person name="Miller J."/>
            <person name="Monier A."/>
            <person name="Salamov A."/>
            <person name="Young J."/>
            <person name="Aguilar M."/>
            <person name="Claverie J.M."/>
            <person name="Frickenhaus S."/>
            <person name="Gonzalez K."/>
            <person name="Herman E.K."/>
            <person name="Lin Y.C."/>
            <person name="Napier J."/>
            <person name="Ogata H."/>
            <person name="Sarno A.F."/>
            <person name="Shmutz J."/>
            <person name="Schroeder D."/>
            <person name="de Vargas C."/>
            <person name="Verret F."/>
            <person name="von Dassow P."/>
            <person name="Valentin K."/>
            <person name="Van de Peer Y."/>
            <person name="Wheeler G."/>
            <person name="Dacks J.B."/>
            <person name="Delwiche C.F."/>
            <person name="Dyhrman S.T."/>
            <person name="Glockner G."/>
            <person name="John U."/>
            <person name="Richards T."/>
            <person name="Worden A.Z."/>
            <person name="Zhang X."/>
            <person name="Grigoriev I.V."/>
            <person name="Allen A.E."/>
            <person name="Bidle K."/>
            <person name="Borodovsky M."/>
            <person name="Bowler C."/>
            <person name="Brownlee C."/>
            <person name="Cock J.M."/>
            <person name="Elias M."/>
            <person name="Gladyshev V.N."/>
            <person name="Groth M."/>
            <person name="Guda C."/>
            <person name="Hadaegh A."/>
            <person name="Iglesias-Rodriguez M.D."/>
            <person name="Jenkins J."/>
            <person name="Jones B.M."/>
            <person name="Lawson T."/>
            <person name="Leese F."/>
            <person name="Lindquist E."/>
            <person name="Lobanov A."/>
            <person name="Lomsadze A."/>
            <person name="Malik S.B."/>
            <person name="Marsh M.E."/>
            <person name="Mackinder L."/>
            <person name="Mock T."/>
            <person name="Mueller-Roeber B."/>
            <person name="Pagarete A."/>
            <person name="Parker M."/>
            <person name="Probert I."/>
            <person name="Quesneville H."/>
            <person name="Raines C."/>
            <person name="Rensing S.A."/>
            <person name="Riano-Pachon D.M."/>
            <person name="Richier S."/>
            <person name="Rokitta S."/>
            <person name="Shiraiwa Y."/>
            <person name="Soanes D.M."/>
            <person name="van der Giezen M."/>
            <person name="Wahlund T.M."/>
            <person name="Williams B."/>
            <person name="Wilson W."/>
            <person name="Wolfe G."/>
            <person name="Wurch L.L."/>
        </authorList>
    </citation>
    <scope>NUCLEOTIDE SEQUENCE</scope>
</reference>
<evidence type="ECO:0000256" key="2">
    <source>
        <dbReference type="ARBA" id="ARBA00022771"/>
    </source>
</evidence>
<evidence type="ECO:0000256" key="3">
    <source>
        <dbReference type="ARBA" id="ARBA00022833"/>
    </source>
</evidence>
<keyword evidence="8" id="KW-1185">Reference proteome</keyword>
<dbReference type="InterPro" id="IPR034732">
    <property type="entry name" value="EPHD"/>
</dbReference>
<dbReference type="Pfam" id="PF13831">
    <property type="entry name" value="PHD_2"/>
    <property type="match status" value="1"/>
</dbReference>
<keyword evidence="2 4" id="KW-0863">Zinc-finger</keyword>
<dbReference type="InterPro" id="IPR011011">
    <property type="entry name" value="Znf_FYVE_PHD"/>
</dbReference>
<evidence type="ECO:0000256" key="4">
    <source>
        <dbReference type="PROSITE-ProRule" id="PRU00146"/>
    </source>
</evidence>
<evidence type="ECO:0000313" key="8">
    <source>
        <dbReference type="Proteomes" id="UP000013827"/>
    </source>
</evidence>
<dbReference type="InterPro" id="IPR050701">
    <property type="entry name" value="Histone_Mod_Regulator"/>
</dbReference>
<dbReference type="HOGENOM" id="CLU_100457_0_0_1"/>
<dbReference type="Proteomes" id="UP000013827">
    <property type="component" value="Unassembled WGS sequence"/>
</dbReference>
<evidence type="ECO:0000259" key="6">
    <source>
        <dbReference type="PROSITE" id="PS51805"/>
    </source>
</evidence>
<dbReference type="CDD" id="cd15492">
    <property type="entry name" value="PHD_BRPF_JADE_like"/>
    <property type="match status" value="1"/>
</dbReference>
<dbReference type="STRING" id="2903.R1BFC6"/>
<dbReference type="PaxDb" id="2903-EOD07992"/>
<dbReference type="GO" id="GO:0008270">
    <property type="term" value="F:zinc ion binding"/>
    <property type="evidence" value="ECO:0007669"/>
    <property type="project" value="UniProtKB-KW"/>
</dbReference>
<dbReference type="SMART" id="SM00249">
    <property type="entry name" value="PHD"/>
    <property type="match status" value="2"/>
</dbReference>
<proteinExistence type="predicted"/>
<dbReference type="GeneID" id="17254113"/>
<dbReference type="GO" id="GO:0006357">
    <property type="term" value="P:regulation of transcription by RNA polymerase II"/>
    <property type="evidence" value="ECO:0007669"/>
    <property type="project" value="TreeGrafter"/>
</dbReference>
<dbReference type="PROSITE" id="PS51805">
    <property type="entry name" value="EPHD"/>
    <property type="match status" value="1"/>
</dbReference>
<dbReference type="PANTHER" id="PTHR13793">
    <property type="entry name" value="PHD FINGER PROTEINS"/>
    <property type="match status" value="1"/>
</dbReference>
<dbReference type="InterPro" id="IPR019787">
    <property type="entry name" value="Znf_PHD-finger"/>
</dbReference>